<dbReference type="PROSITE" id="PS00469">
    <property type="entry name" value="NDPK"/>
    <property type="match status" value="1"/>
</dbReference>
<keyword evidence="3 12" id="KW-0808">Transferase</keyword>
<dbReference type="InParanoid" id="A0A2P6NVS6"/>
<dbReference type="GO" id="GO:0006241">
    <property type="term" value="P:CTP biosynthetic process"/>
    <property type="evidence" value="ECO:0007669"/>
    <property type="project" value="InterPro"/>
</dbReference>
<evidence type="ECO:0000256" key="2">
    <source>
        <dbReference type="ARBA" id="ARBA00022490"/>
    </source>
</evidence>
<organism evidence="14 15">
    <name type="scientific">Planoprotostelium fungivorum</name>
    <dbReference type="NCBI Taxonomy" id="1890364"/>
    <lineage>
        <taxon>Eukaryota</taxon>
        <taxon>Amoebozoa</taxon>
        <taxon>Evosea</taxon>
        <taxon>Variosea</taxon>
        <taxon>Cavosteliida</taxon>
        <taxon>Cavosteliaceae</taxon>
        <taxon>Planoprotostelium</taxon>
    </lineage>
</organism>
<dbReference type="SUPFAM" id="SSF54919">
    <property type="entry name" value="Nucleoside diphosphate kinase, NDK"/>
    <property type="match status" value="1"/>
</dbReference>
<reference evidence="14 15" key="1">
    <citation type="journal article" date="2018" name="Genome Biol. Evol.">
        <title>Multiple Roots of Fruiting Body Formation in Amoebozoa.</title>
        <authorList>
            <person name="Hillmann F."/>
            <person name="Forbes G."/>
            <person name="Novohradska S."/>
            <person name="Ferling I."/>
            <person name="Riege K."/>
            <person name="Groth M."/>
            <person name="Westermann M."/>
            <person name="Marz M."/>
            <person name="Spaller T."/>
            <person name="Winckler T."/>
            <person name="Schaap P."/>
            <person name="Glockner G."/>
        </authorList>
    </citation>
    <scope>NUCLEOTIDE SEQUENCE [LARGE SCALE GENOMIC DNA]</scope>
    <source>
        <strain evidence="14 15">Jena</strain>
    </source>
</reference>
<sequence length="156" mass="18049">MARLLKGKYTLGIIKPDLFSQPNCEMQARKIKDLMQRNNVQIIKSHRTQLTKERAEQFYGEHAGKFFYQRLISFMTSGPLELMVLESNKDDLDVITHWRTLMGPTHAEKARANSPNSIRAQFGYSDTRNVVHGSDSPDNAEKEVSFFFPELFEEHN</sequence>
<evidence type="ECO:0000256" key="10">
    <source>
        <dbReference type="PROSITE-ProRule" id="PRU00706"/>
    </source>
</evidence>
<dbReference type="GO" id="GO:0006183">
    <property type="term" value="P:GTP biosynthetic process"/>
    <property type="evidence" value="ECO:0007669"/>
    <property type="project" value="InterPro"/>
</dbReference>
<dbReference type="OrthoDB" id="25346at2759"/>
<keyword evidence="9" id="KW-0546">Nucleotide metabolism</keyword>
<dbReference type="InterPro" id="IPR034907">
    <property type="entry name" value="NDK-like_dom"/>
</dbReference>
<evidence type="ECO:0000256" key="7">
    <source>
        <dbReference type="ARBA" id="ARBA00022840"/>
    </source>
</evidence>
<feature type="binding site" evidence="10">
    <location>
        <position position="67"/>
    </location>
    <ligand>
        <name>ATP</name>
        <dbReference type="ChEBI" id="CHEBI:30616"/>
    </ligand>
</feature>
<proteinExistence type="inferred from homology"/>
<dbReference type="AlphaFoldDB" id="A0A2P6NVS6"/>
<comment type="caution">
    <text evidence="14">The sequence shown here is derived from an EMBL/GenBank/DDBJ whole genome shotgun (WGS) entry which is preliminary data.</text>
</comment>
<dbReference type="PANTHER" id="PTHR46161:SF3">
    <property type="entry name" value="NUCLEOSIDE DIPHOSPHATE KINASE DDB_G0292928-RELATED"/>
    <property type="match status" value="1"/>
</dbReference>
<dbReference type="GO" id="GO:0005524">
    <property type="term" value="F:ATP binding"/>
    <property type="evidence" value="ECO:0007669"/>
    <property type="project" value="UniProtKB-KW"/>
</dbReference>
<feature type="binding site" evidence="10">
    <location>
        <position position="99"/>
    </location>
    <ligand>
        <name>ATP</name>
        <dbReference type="ChEBI" id="CHEBI:30616"/>
    </ligand>
</feature>
<evidence type="ECO:0000256" key="12">
    <source>
        <dbReference type="RuleBase" id="RU004013"/>
    </source>
</evidence>
<dbReference type="EC" id="2.7.4.6" evidence="12"/>
<gene>
    <name evidence="14" type="ORF">PROFUN_02705</name>
</gene>
<keyword evidence="6 12" id="KW-0418">Kinase</keyword>
<dbReference type="EMBL" id="MDYQ01000016">
    <property type="protein sequence ID" value="PRP87968.1"/>
    <property type="molecule type" value="Genomic_DNA"/>
</dbReference>
<feature type="binding site" evidence="10">
    <location>
        <position position="15"/>
    </location>
    <ligand>
        <name>ATP</name>
        <dbReference type="ChEBI" id="CHEBI:30616"/>
    </ligand>
</feature>
<dbReference type="Gene3D" id="3.30.70.141">
    <property type="entry name" value="Nucleoside diphosphate kinase-like domain"/>
    <property type="match status" value="1"/>
</dbReference>
<accession>A0A2P6NVS6</accession>
<feature type="active site" description="Pros-phosphohistidine intermediate" evidence="10">
    <location>
        <position position="132"/>
    </location>
</feature>
<protein>
    <recommendedName>
        <fullName evidence="12">Nucleoside diphosphate kinase</fullName>
        <ecNumber evidence="12">2.7.4.6</ecNumber>
    </recommendedName>
</protein>
<feature type="binding site" evidence="10">
    <location>
        <position position="129"/>
    </location>
    <ligand>
        <name>ATP</name>
        <dbReference type="ChEBI" id="CHEBI:30616"/>
    </ligand>
</feature>
<dbReference type="Proteomes" id="UP000241769">
    <property type="component" value="Unassembled WGS sequence"/>
</dbReference>
<keyword evidence="15" id="KW-1185">Reference proteome</keyword>
<name>A0A2P6NVS6_9EUKA</name>
<evidence type="ECO:0000256" key="5">
    <source>
        <dbReference type="ARBA" id="ARBA00022741"/>
    </source>
</evidence>
<dbReference type="Pfam" id="PF00334">
    <property type="entry name" value="NDK"/>
    <property type="match status" value="1"/>
</dbReference>
<evidence type="ECO:0000313" key="14">
    <source>
        <dbReference type="EMBL" id="PRP87968.1"/>
    </source>
</evidence>
<dbReference type="SMART" id="SM00562">
    <property type="entry name" value="NDK"/>
    <property type="match status" value="1"/>
</dbReference>
<dbReference type="InterPro" id="IPR023005">
    <property type="entry name" value="Nucleoside_diP_kinase_AS"/>
</dbReference>
<dbReference type="GO" id="GO:0046872">
    <property type="term" value="F:metal ion binding"/>
    <property type="evidence" value="ECO:0007669"/>
    <property type="project" value="UniProtKB-KW"/>
</dbReference>
<comment type="similarity">
    <text evidence="1 10 11">Belongs to the NDK family.</text>
</comment>
<keyword evidence="7 12" id="KW-0067">ATP-binding</keyword>
<dbReference type="FunCoup" id="A0A2P6NVS6">
    <property type="interactions" value="155"/>
</dbReference>
<evidence type="ECO:0000256" key="3">
    <source>
        <dbReference type="ARBA" id="ARBA00022679"/>
    </source>
</evidence>
<dbReference type="PRINTS" id="PR01243">
    <property type="entry name" value="NUCDPKINASE"/>
</dbReference>
<keyword evidence="8" id="KW-0460">Magnesium</keyword>
<dbReference type="InterPro" id="IPR001564">
    <property type="entry name" value="Nucleoside_diP_kinase"/>
</dbReference>
<keyword evidence="4" id="KW-0479">Metal-binding</keyword>
<feature type="binding site" evidence="10">
    <location>
        <position position="105"/>
    </location>
    <ligand>
        <name>ATP</name>
        <dbReference type="ChEBI" id="CHEBI:30616"/>
    </ligand>
</feature>
<evidence type="ECO:0000256" key="6">
    <source>
        <dbReference type="ARBA" id="ARBA00022777"/>
    </source>
</evidence>
<evidence type="ECO:0000256" key="11">
    <source>
        <dbReference type="RuleBase" id="RU004011"/>
    </source>
</evidence>
<evidence type="ECO:0000313" key="15">
    <source>
        <dbReference type="Proteomes" id="UP000241769"/>
    </source>
</evidence>
<evidence type="ECO:0000259" key="13">
    <source>
        <dbReference type="SMART" id="SM00562"/>
    </source>
</evidence>
<feature type="domain" description="Nucleoside diphosphate kinase-like" evidence="13">
    <location>
        <begin position="9"/>
        <end position="154"/>
    </location>
</feature>
<evidence type="ECO:0000256" key="8">
    <source>
        <dbReference type="ARBA" id="ARBA00022842"/>
    </source>
</evidence>
<keyword evidence="5 12" id="KW-0547">Nucleotide-binding</keyword>
<evidence type="ECO:0000256" key="4">
    <source>
        <dbReference type="ARBA" id="ARBA00022723"/>
    </source>
</evidence>
<dbReference type="GO" id="GO:0004550">
    <property type="term" value="F:nucleoside diphosphate kinase activity"/>
    <property type="evidence" value="ECO:0007669"/>
    <property type="project" value="UniProtKB-EC"/>
</dbReference>
<dbReference type="PANTHER" id="PTHR46161">
    <property type="entry name" value="NUCLEOSIDE DIPHOSPHATE KINASE"/>
    <property type="match status" value="1"/>
</dbReference>
<evidence type="ECO:0000256" key="9">
    <source>
        <dbReference type="ARBA" id="ARBA00023080"/>
    </source>
</evidence>
<dbReference type="STRING" id="1890364.A0A2P6NVS6"/>
<feature type="binding site" evidence="10">
    <location>
        <position position="119"/>
    </location>
    <ligand>
        <name>ATP</name>
        <dbReference type="ChEBI" id="CHEBI:30616"/>
    </ligand>
</feature>
<evidence type="ECO:0000256" key="1">
    <source>
        <dbReference type="ARBA" id="ARBA00008142"/>
    </source>
</evidence>
<dbReference type="GO" id="GO:0006228">
    <property type="term" value="P:UTP biosynthetic process"/>
    <property type="evidence" value="ECO:0007669"/>
    <property type="project" value="InterPro"/>
</dbReference>
<dbReference type="PROSITE" id="PS51374">
    <property type="entry name" value="NDPK_LIKE"/>
    <property type="match status" value="1"/>
</dbReference>
<dbReference type="InterPro" id="IPR036850">
    <property type="entry name" value="NDK-like_dom_sf"/>
</dbReference>
<keyword evidence="2" id="KW-0963">Cytoplasm</keyword>
<comment type="catalytic activity">
    <reaction evidence="12">
        <text>a 2'-deoxyribonucleoside 5'-diphosphate + ATP = a 2'-deoxyribonucleoside 5'-triphosphate + ADP</text>
        <dbReference type="Rhea" id="RHEA:44640"/>
        <dbReference type="ChEBI" id="CHEBI:30616"/>
        <dbReference type="ChEBI" id="CHEBI:61560"/>
        <dbReference type="ChEBI" id="CHEBI:73316"/>
        <dbReference type="ChEBI" id="CHEBI:456216"/>
        <dbReference type="EC" id="2.7.4.6"/>
    </reaction>
</comment>